<proteinExistence type="predicted"/>
<reference evidence="2 3" key="1">
    <citation type="submission" date="2023-03" db="EMBL/GenBank/DDBJ databases">
        <title>High recombination rates correlate with genetic variation in Cardiocondyla obscurior ants.</title>
        <authorList>
            <person name="Errbii M."/>
        </authorList>
    </citation>
    <scope>NUCLEOTIDE SEQUENCE [LARGE SCALE GENOMIC DNA]</scope>
    <source>
        <strain evidence="2">Alpha-2009</strain>
        <tissue evidence="2">Whole body</tissue>
    </source>
</reference>
<feature type="compositionally biased region" description="Basic and acidic residues" evidence="1">
    <location>
        <begin position="31"/>
        <end position="42"/>
    </location>
</feature>
<gene>
    <name evidence="2" type="ORF">PUN28_005536</name>
</gene>
<dbReference type="AlphaFoldDB" id="A0AAW2GLM9"/>
<evidence type="ECO:0000256" key="1">
    <source>
        <dbReference type="SAM" id="MobiDB-lite"/>
    </source>
</evidence>
<evidence type="ECO:0000313" key="2">
    <source>
        <dbReference type="EMBL" id="KAL0127312.1"/>
    </source>
</evidence>
<name>A0AAW2GLM9_9HYME</name>
<protein>
    <submittedName>
        <fullName evidence="2">Uncharacterized protein</fullName>
    </submittedName>
</protein>
<dbReference type="EMBL" id="JADYXP020000004">
    <property type="protein sequence ID" value="KAL0127312.1"/>
    <property type="molecule type" value="Genomic_DNA"/>
</dbReference>
<accession>A0AAW2GLM9</accession>
<feature type="region of interest" description="Disordered" evidence="1">
    <location>
        <begin position="18"/>
        <end position="42"/>
    </location>
</feature>
<dbReference type="Proteomes" id="UP001430953">
    <property type="component" value="Unassembled WGS sequence"/>
</dbReference>
<evidence type="ECO:0000313" key="3">
    <source>
        <dbReference type="Proteomes" id="UP001430953"/>
    </source>
</evidence>
<organism evidence="2 3">
    <name type="scientific">Cardiocondyla obscurior</name>
    <dbReference type="NCBI Taxonomy" id="286306"/>
    <lineage>
        <taxon>Eukaryota</taxon>
        <taxon>Metazoa</taxon>
        <taxon>Ecdysozoa</taxon>
        <taxon>Arthropoda</taxon>
        <taxon>Hexapoda</taxon>
        <taxon>Insecta</taxon>
        <taxon>Pterygota</taxon>
        <taxon>Neoptera</taxon>
        <taxon>Endopterygota</taxon>
        <taxon>Hymenoptera</taxon>
        <taxon>Apocrita</taxon>
        <taxon>Aculeata</taxon>
        <taxon>Formicoidea</taxon>
        <taxon>Formicidae</taxon>
        <taxon>Myrmicinae</taxon>
        <taxon>Cardiocondyla</taxon>
    </lineage>
</organism>
<comment type="caution">
    <text evidence="2">The sequence shown here is derived from an EMBL/GenBank/DDBJ whole genome shotgun (WGS) entry which is preliminary data.</text>
</comment>
<sequence length="143" mass="16094">MRTGLPIRGGRVIDRVVGGSHARTGSPSAACERREKEEDRPVIKRRTGTRLHDSPYPDNYRATGMPIRNRALRTNANAASLASLLLGRTTRSSRPTVALRHLPLSQGVKKKRKEEKRRIGRERRGTLCTYHSYCLKRPSKPAL</sequence>
<keyword evidence="3" id="KW-1185">Reference proteome</keyword>